<organism evidence="2 3">
    <name type="scientific">Morus notabilis</name>
    <dbReference type="NCBI Taxonomy" id="981085"/>
    <lineage>
        <taxon>Eukaryota</taxon>
        <taxon>Viridiplantae</taxon>
        <taxon>Streptophyta</taxon>
        <taxon>Embryophyta</taxon>
        <taxon>Tracheophyta</taxon>
        <taxon>Spermatophyta</taxon>
        <taxon>Magnoliopsida</taxon>
        <taxon>eudicotyledons</taxon>
        <taxon>Gunneridae</taxon>
        <taxon>Pentapetalae</taxon>
        <taxon>rosids</taxon>
        <taxon>fabids</taxon>
        <taxon>Rosales</taxon>
        <taxon>Moraceae</taxon>
        <taxon>Moreae</taxon>
        <taxon>Morus</taxon>
    </lineage>
</organism>
<dbReference type="GO" id="GO:0003723">
    <property type="term" value="F:RNA binding"/>
    <property type="evidence" value="ECO:0007669"/>
    <property type="project" value="InterPro"/>
</dbReference>
<name>W9RMV3_9ROSA</name>
<dbReference type="STRING" id="981085.W9RMV3"/>
<evidence type="ECO:0000259" key="1">
    <source>
        <dbReference type="Pfam" id="PF11955"/>
    </source>
</evidence>
<dbReference type="PANTHER" id="PTHR31476">
    <property type="entry name" value="PROTEIN WHAT'S THIS FACTOR 1 HOMOLOG, CHLOROPLASTIC"/>
    <property type="match status" value="1"/>
</dbReference>
<protein>
    <recommendedName>
        <fullName evidence="1">PORR domain-containing protein</fullName>
    </recommendedName>
</protein>
<proteinExistence type="predicted"/>
<evidence type="ECO:0000313" key="2">
    <source>
        <dbReference type="EMBL" id="EXB87884.1"/>
    </source>
</evidence>
<gene>
    <name evidence="2" type="ORF">L484_015015</name>
</gene>
<feature type="domain" description="PORR" evidence="1">
    <location>
        <begin position="5"/>
        <end position="115"/>
    </location>
</feature>
<dbReference type="eggNOG" id="ENOG502QRWU">
    <property type="taxonomic scope" value="Eukaryota"/>
</dbReference>
<accession>W9RMV3</accession>
<evidence type="ECO:0000313" key="3">
    <source>
        <dbReference type="Proteomes" id="UP000030645"/>
    </source>
</evidence>
<dbReference type="AlphaFoldDB" id="W9RMV3"/>
<sequence length="118" mass="13809">MFQSESYKKDVADRVLKLLMLCGANKLPLNVIKNLKWDLDLPRDYERSLIPKFPDYFRIVGREKTWVLELICWIDELGTSIMEKKAMGGDSDYAKGMPIAFPMHFLKGFEMERSWRSG</sequence>
<dbReference type="EMBL" id="KE344940">
    <property type="protein sequence ID" value="EXB87884.1"/>
    <property type="molecule type" value="Genomic_DNA"/>
</dbReference>
<dbReference type="PANTHER" id="PTHR31476:SF16">
    <property type="entry name" value="F14O23.23 PROTEIN"/>
    <property type="match status" value="1"/>
</dbReference>
<reference evidence="3" key="1">
    <citation type="submission" date="2013-01" db="EMBL/GenBank/DDBJ databases">
        <title>Draft Genome Sequence of a Mulberry Tree, Morus notabilis C.K. Schneid.</title>
        <authorList>
            <person name="He N."/>
            <person name="Zhao S."/>
        </authorList>
    </citation>
    <scope>NUCLEOTIDE SEQUENCE</scope>
</reference>
<keyword evidence="3" id="KW-1185">Reference proteome</keyword>
<dbReference type="InterPro" id="IPR045040">
    <property type="entry name" value="PORR_fam"/>
</dbReference>
<dbReference type="InterPro" id="IPR021099">
    <property type="entry name" value="PORR_domain"/>
</dbReference>
<dbReference type="Pfam" id="PF11955">
    <property type="entry name" value="PORR"/>
    <property type="match status" value="1"/>
</dbReference>
<dbReference type="Proteomes" id="UP000030645">
    <property type="component" value="Unassembled WGS sequence"/>
</dbReference>